<evidence type="ECO:0000256" key="8">
    <source>
        <dbReference type="ARBA" id="ARBA00023145"/>
    </source>
</evidence>
<evidence type="ECO:0000256" key="9">
    <source>
        <dbReference type="PIRSR" id="PIRSR623612-1"/>
    </source>
</evidence>
<dbReference type="Gene3D" id="3.10.450.40">
    <property type="match status" value="1"/>
</dbReference>
<dbReference type="Proteomes" id="UP000586305">
    <property type="component" value="Unassembled WGS sequence"/>
</dbReference>
<keyword evidence="16" id="KW-1185">Reference proteome</keyword>
<dbReference type="Pfam" id="PF07504">
    <property type="entry name" value="FTP"/>
    <property type="match status" value="1"/>
</dbReference>
<evidence type="ECO:0000259" key="13">
    <source>
        <dbReference type="Pfam" id="PF04151"/>
    </source>
</evidence>
<evidence type="ECO:0000259" key="14">
    <source>
        <dbReference type="Pfam" id="PF07504"/>
    </source>
</evidence>
<dbReference type="Gene3D" id="2.60.120.380">
    <property type="match status" value="2"/>
</dbReference>
<dbReference type="CDD" id="cd09597">
    <property type="entry name" value="M4_TLP"/>
    <property type="match status" value="1"/>
</dbReference>
<feature type="domain" description="Peptidase C-terminal archaeal/bacterial" evidence="13">
    <location>
        <begin position="543"/>
        <end position="609"/>
    </location>
</feature>
<feature type="domain" description="Peptidase M4" evidence="11">
    <location>
        <begin position="221"/>
        <end position="359"/>
    </location>
</feature>
<evidence type="ECO:0000313" key="16">
    <source>
        <dbReference type="Proteomes" id="UP000586305"/>
    </source>
</evidence>
<dbReference type="GO" id="GO:0006508">
    <property type="term" value="P:proteolysis"/>
    <property type="evidence" value="ECO:0007669"/>
    <property type="project" value="UniProtKB-KW"/>
</dbReference>
<feature type="domain" description="Peptidase M4 C-terminal" evidence="12">
    <location>
        <begin position="362"/>
        <end position="506"/>
    </location>
</feature>
<dbReference type="InterPro" id="IPR050728">
    <property type="entry name" value="Zinc_Metalloprotease_M4"/>
</dbReference>
<feature type="signal peptide" evidence="10">
    <location>
        <begin position="1"/>
        <end position="24"/>
    </location>
</feature>
<dbReference type="InterPro" id="IPR027268">
    <property type="entry name" value="Peptidase_M4/M1_CTD_sf"/>
</dbReference>
<evidence type="ECO:0000259" key="12">
    <source>
        <dbReference type="Pfam" id="PF02868"/>
    </source>
</evidence>
<keyword evidence="8" id="KW-0865">Zymogen</keyword>
<dbReference type="GO" id="GO:0004222">
    <property type="term" value="F:metalloendopeptidase activity"/>
    <property type="evidence" value="ECO:0007669"/>
    <property type="project" value="InterPro"/>
</dbReference>
<proteinExistence type="inferred from homology"/>
<evidence type="ECO:0000256" key="2">
    <source>
        <dbReference type="ARBA" id="ARBA00022670"/>
    </source>
</evidence>
<dbReference type="PANTHER" id="PTHR33794">
    <property type="entry name" value="BACILLOLYSIN"/>
    <property type="match status" value="1"/>
</dbReference>
<feature type="domain" description="FTP" evidence="14">
    <location>
        <begin position="63"/>
        <end position="111"/>
    </location>
</feature>
<dbReference type="Pfam" id="PF02868">
    <property type="entry name" value="Peptidase_M4_C"/>
    <property type="match status" value="1"/>
</dbReference>
<feature type="active site" evidence="9">
    <location>
        <position position="352"/>
    </location>
</feature>
<dbReference type="Pfam" id="PF04151">
    <property type="entry name" value="PPC"/>
    <property type="match status" value="2"/>
</dbReference>
<keyword evidence="5" id="KW-0378">Hydrolase</keyword>
<reference evidence="15 16" key="1">
    <citation type="submission" date="2020-04" db="EMBL/GenBank/DDBJ databases">
        <title>Pseudoalteromonas caenipelagi sp. nov., isolated from a tidal flat.</title>
        <authorList>
            <person name="Park S."/>
            <person name="Yoon J.-H."/>
        </authorList>
    </citation>
    <scope>NUCLEOTIDE SEQUENCE [LARGE SCALE GENOMIC DNA]</scope>
    <source>
        <strain evidence="15 16">JBTF-M23</strain>
    </source>
</reference>
<dbReference type="Pfam" id="PF01447">
    <property type="entry name" value="Peptidase_M4"/>
    <property type="match status" value="1"/>
</dbReference>
<feature type="active site" description="Proton donor" evidence="9">
    <location>
        <position position="434"/>
    </location>
</feature>
<evidence type="ECO:0000259" key="11">
    <source>
        <dbReference type="Pfam" id="PF01447"/>
    </source>
</evidence>
<dbReference type="InterPro" id="IPR013856">
    <property type="entry name" value="Peptidase_M4_domain"/>
</dbReference>
<evidence type="ECO:0000256" key="10">
    <source>
        <dbReference type="SAM" id="SignalP"/>
    </source>
</evidence>
<dbReference type="SUPFAM" id="SSF55486">
    <property type="entry name" value="Metalloproteases ('zincins'), catalytic domain"/>
    <property type="match status" value="1"/>
</dbReference>
<gene>
    <name evidence="15" type="ORF">HG263_06080</name>
</gene>
<dbReference type="Gene3D" id="3.10.170.10">
    <property type="match status" value="1"/>
</dbReference>
<evidence type="ECO:0000256" key="3">
    <source>
        <dbReference type="ARBA" id="ARBA00022723"/>
    </source>
</evidence>
<dbReference type="Gene3D" id="1.10.390.10">
    <property type="entry name" value="Neutral Protease Domain 2"/>
    <property type="match status" value="1"/>
</dbReference>
<protein>
    <submittedName>
        <fullName evidence="15">Peptidase</fullName>
    </submittedName>
</protein>
<name>A0A849VEF3_9GAMM</name>
<dbReference type="Gene3D" id="3.10.450.490">
    <property type="match status" value="1"/>
</dbReference>
<evidence type="ECO:0000256" key="5">
    <source>
        <dbReference type="ARBA" id="ARBA00022801"/>
    </source>
</evidence>
<evidence type="ECO:0000256" key="4">
    <source>
        <dbReference type="ARBA" id="ARBA00022729"/>
    </source>
</evidence>
<keyword evidence="3" id="KW-0479">Metal-binding</keyword>
<organism evidence="15 16">
    <name type="scientific">Pseudoalteromonas caenipelagi</name>
    <dbReference type="NCBI Taxonomy" id="2726988"/>
    <lineage>
        <taxon>Bacteria</taxon>
        <taxon>Pseudomonadati</taxon>
        <taxon>Pseudomonadota</taxon>
        <taxon>Gammaproteobacteria</taxon>
        <taxon>Alteromonadales</taxon>
        <taxon>Pseudoalteromonadaceae</taxon>
        <taxon>Pseudoalteromonas</taxon>
    </lineage>
</organism>
<keyword evidence="2" id="KW-0645">Protease</keyword>
<comment type="similarity">
    <text evidence="1">Belongs to the peptidase M4 family.</text>
</comment>
<keyword evidence="4 10" id="KW-0732">Signal</keyword>
<accession>A0A849VEF3</accession>
<feature type="domain" description="Peptidase C-terminal archaeal/bacterial" evidence="13">
    <location>
        <begin position="650"/>
        <end position="715"/>
    </location>
</feature>
<dbReference type="PRINTS" id="PR00730">
    <property type="entry name" value="THERMOLYSIN"/>
</dbReference>
<dbReference type="InterPro" id="IPR011096">
    <property type="entry name" value="FTP_domain"/>
</dbReference>
<sequence>MKLSNITLATLSALALAHMGTAAAANKQFLNQNLTINTAVNSQAVSVLSAKPRDIVGLSADNELVLLKEFKQPNGDVTRRYQQMYKGVPVVGDTVILSFDKNDQLKFAHGAAVFDIAADLYSVTPTLDKDMAIARAEQAHGMKALNAKGDKLKKHNETSKLVVWVNKKNKKAYLAYEVQYVVYGDNPSRPYQIIDAHTGELLLSYENLQHADGTGPGGNQKTGRYVYGTDFGYLNVSQSGNTCTMNNTNVKTINLNHGTSGSTAYSFTCPENTVKEINGAYAPLNDAHYFGNVVFDMYNDWLGTAPLSFQLKMRVHYSNNYENAFWDGSAMTFGDGKDRFYPLVSLDVSAHEVSHGFTEQNSGLVYSGKSGGLNEAFSDMSGEAAEFYMKGTNDWLVGQEIFKSQGALRYMNNPTQDGRSIDNQADYTSGMDVHHSSGVFNKAFYNLATTAGWDTKKAFLVMAKANQEFWTANTNWDLAGNGAIDAACALGFDTDDVKAALAAVGVNSNASPGGNCGGPVTDEEIFNGVPRTGISGASKEQQFFVLNVPAGATNLNFATSGGTGDADLYVKFGARPSLDTFDCKSTSSTSTENCAISNVQAGTYFVMVEAWNQISGVTLTGSFSTDTGGPTPIDRTESNISVARSDWARFTQDLSAGYSSLDVTISGGTGDADLYVNFGSESTTSTYQCRPYKNGNNETCTIANPQAGTWHIDLRGYNAASGVTLNIKAN</sequence>
<keyword evidence="6" id="KW-0862">Zinc</keyword>
<dbReference type="InterPro" id="IPR001570">
    <property type="entry name" value="Peptidase_M4_C_domain"/>
</dbReference>
<dbReference type="InterPro" id="IPR007280">
    <property type="entry name" value="Peptidase_C_arc/bac"/>
</dbReference>
<feature type="chain" id="PRO_5033022736" evidence="10">
    <location>
        <begin position="25"/>
        <end position="730"/>
    </location>
</feature>
<keyword evidence="7" id="KW-0482">Metalloprotease</keyword>
<dbReference type="InterPro" id="IPR023612">
    <property type="entry name" value="Peptidase_M4"/>
</dbReference>
<evidence type="ECO:0000313" key="15">
    <source>
        <dbReference type="EMBL" id="NOU50107.1"/>
    </source>
</evidence>
<dbReference type="EMBL" id="JABBPG010000002">
    <property type="protein sequence ID" value="NOU50107.1"/>
    <property type="molecule type" value="Genomic_DNA"/>
</dbReference>
<dbReference type="AlphaFoldDB" id="A0A849VEF3"/>
<evidence type="ECO:0000256" key="1">
    <source>
        <dbReference type="ARBA" id="ARBA00009388"/>
    </source>
</evidence>
<dbReference type="GO" id="GO:0046872">
    <property type="term" value="F:metal ion binding"/>
    <property type="evidence" value="ECO:0007669"/>
    <property type="project" value="UniProtKB-KW"/>
</dbReference>
<evidence type="ECO:0000256" key="7">
    <source>
        <dbReference type="ARBA" id="ARBA00023049"/>
    </source>
</evidence>
<dbReference type="RefSeq" id="WP_171625184.1">
    <property type="nucleotide sequence ID" value="NZ_JABBPG010000002.1"/>
</dbReference>
<comment type="caution">
    <text evidence="15">The sequence shown here is derived from an EMBL/GenBank/DDBJ whole genome shotgun (WGS) entry which is preliminary data.</text>
</comment>
<evidence type="ECO:0000256" key="6">
    <source>
        <dbReference type="ARBA" id="ARBA00022833"/>
    </source>
</evidence>
<dbReference type="PANTHER" id="PTHR33794:SF1">
    <property type="entry name" value="BACILLOLYSIN"/>
    <property type="match status" value="1"/>
</dbReference>